<evidence type="ECO:0000313" key="2">
    <source>
        <dbReference type="EMBL" id="PRX96338.1"/>
    </source>
</evidence>
<dbReference type="RefSeq" id="WP_106251215.1">
    <property type="nucleotide sequence ID" value="NZ_PVZC01000008.1"/>
</dbReference>
<feature type="domain" description="NADPH-dependent reductive aminase-like C-terminal" evidence="1">
    <location>
        <begin position="151"/>
        <end position="278"/>
    </location>
</feature>
<dbReference type="AlphaFoldDB" id="A0A2T0PY03"/>
<dbReference type="Gene3D" id="3.40.50.720">
    <property type="entry name" value="NAD(P)-binding Rossmann-like Domain"/>
    <property type="match status" value="1"/>
</dbReference>
<dbReference type="Proteomes" id="UP000237846">
    <property type="component" value="Unassembled WGS sequence"/>
</dbReference>
<dbReference type="EMBL" id="PVZC01000008">
    <property type="protein sequence ID" value="PRX96338.1"/>
    <property type="molecule type" value="Genomic_DNA"/>
</dbReference>
<dbReference type="InterPro" id="IPR048666">
    <property type="entry name" value="RedAm-like_C"/>
</dbReference>
<gene>
    <name evidence="2" type="ORF">CLV72_108346</name>
</gene>
<protein>
    <submittedName>
        <fullName evidence="2">3-hydroxyisobutyrate dehydrogenase-like beta-hydroxyacid dehydrogenase</fullName>
    </submittedName>
</protein>
<name>A0A2T0PY03_9ACTN</name>
<dbReference type="Gene3D" id="1.10.1040.10">
    <property type="entry name" value="N-(1-d-carboxylethyl)-l-norvaline Dehydrogenase, domain 2"/>
    <property type="match status" value="1"/>
</dbReference>
<keyword evidence="3" id="KW-1185">Reference proteome</keyword>
<dbReference type="InterPro" id="IPR013328">
    <property type="entry name" value="6PGD_dom2"/>
</dbReference>
<proteinExistence type="predicted"/>
<sequence>MDTGTDGSGAVAVVGGDNARGAAVGRVLAEAGGAVALPVAAGAVELPPGARLVVVCAEDHGALLGLLDRAGRRLAGRDVVDLTSGTGDEAREAAERVADHGGRYLRGALMGHPEHVGEPETVLVYSGAAEVFRDRETVLARLGGATYLGADPGTASLYDLAMLNLAWATLTGYLHTAALLGTDGVGARTLTPLLTHWLRTTVADVIEGYAGQIDDRAYPGDQEWLELDAPLMEHLVRTSEQRGVDSALPRLVQSLTARGIAAGRGRESFAGLVEVIRR</sequence>
<dbReference type="Pfam" id="PF21761">
    <property type="entry name" value="RedAm-like_C"/>
    <property type="match status" value="1"/>
</dbReference>
<organism evidence="2 3">
    <name type="scientific">Allonocardiopsis opalescens</name>
    <dbReference type="NCBI Taxonomy" id="1144618"/>
    <lineage>
        <taxon>Bacteria</taxon>
        <taxon>Bacillati</taxon>
        <taxon>Actinomycetota</taxon>
        <taxon>Actinomycetes</taxon>
        <taxon>Streptosporangiales</taxon>
        <taxon>Allonocardiopsis</taxon>
    </lineage>
</organism>
<comment type="caution">
    <text evidence="2">The sequence shown here is derived from an EMBL/GenBank/DDBJ whole genome shotgun (WGS) entry which is preliminary data.</text>
</comment>
<accession>A0A2T0PY03</accession>
<evidence type="ECO:0000259" key="1">
    <source>
        <dbReference type="Pfam" id="PF21761"/>
    </source>
</evidence>
<reference evidence="2 3" key="1">
    <citation type="submission" date="2018-03" db="EMBL/GenBank/DDBJ databases">
        <title>Genomic Encyclopedia of Archaeal and Bacterial Type Strains, Phase II (KMG-II): from individual species to whole genera.</title>
        <authorList>
            <person name="Goeker M."/>
        </authorList>
    </citation>
    <scope>NUCLEOTIDE SEQUENCE [LARGE SCALE GENOMIC DNA]</scope>
    <source>
        <strain evidence="2 3">DSM 45601</strain>
    </source>
</reference>
<evidence type="ECO:0000313" key="3">
    <source>
        <dbReference type="Proteomes" id="UP000237846"/>
    </source>
</evidence>
<dbReference type="SUPFAM" id="SSF51735">
    <property type="entry name" value="NAD(P)-binding Rossmann-fold domains"/>
    <property type="match status" value="1"/>
</dbReference>
<dbReference type="InterPro" id="IPR036291">
    <property type="entry name" value="NAD(P)-bd_dom_sf"/>
</dbReference>
<dbReference type="OrthoDB" id="4535742at2"/>